<evidence type="ECO:0000313" key="1">
    <source>
        <dbReference type="EMBL" id="CAB5216949.1"/>
    </source>
</evidence>
<name>A0A6J7WI36_9CAUD</name>
<proteinExistence type="predicted"/>
<accession>A0A6J7WI36</accession>
<organism evidence="1">
    <name type="scientific">uncultured Caudovirales phage</name>
    <dbReference type="NCBI Taxonomy" id="2100421"/>
    <lineage>
        <taxon>Viruses</taxon>
        <taxon>Duplodnaviria</taxon>
        <taxon>Heunggongvirae</taxon>
        <taxon>Uroviricota</taxon>
        <taxon>Caudoviricetes</taxon>
        <taxon>Peduoviridae</taxon>
        <taxon>Maltschvirus</taxon>
        <taxon>Maltschvirus maltsch</taxon>
    </lineage>
</organism>
<dbReference type="EMBL" id="LR798247">
    <property type="protein sequence ID" value="CAB5216949.1"/>
    <property type="molecule type" value="Genomic_DNA"/>
</dbReference>
<gene>
    <name evidence="1" type="ORF">UFOVP198_30</name>
</gene>
<sequence>MRKQHARLDAIMRMITKCDSRLVYMSKHKHYDDLIARTSRVRNRLYLAYTNQLTKMFQDVLWTRPRQAND</sequence>
<reference evidence="1" key="1">
    <citation type="submission" date="2020-05" db="EMBL/GenBank/DDBJ databases">
        <authorList>
            <person name="Chiriac C."/>
            <person name="Salcher M."/>
            <person name="Ghai R."/>
            <person name="Kavagutti S V."/>
        </authorList>
    </citation>
    <scope>NUCLEOTIDE SEQUENCE</scope>
</reference>
<protein>
    <submittedName>
        <fullName evidence="1">Uncharacterized protein</fullName>
    </submittedName>
</protein>